<evidence type="ECO:0000256" key="6">
    <source>
        <dbReference type="ARBA" id="ARBA00023136"/>
    </source>
</evidence>
<dbReference type="EMBL" id="JACIDS010000002">
    <property type="protein sequence ID" value="MBB3930690.1"/>
    <property type="molecule type" value="Genomic_DNA"/>
</dbReference>
<keyword evidence="6" id="KW-0472">Membrane</keyword>
<comment type="caution">
    <text evidence="7">The sequence shown here is derived from an EMBL/GenBank/DDBJ whole genome shotgun (WGS) entry which is preliminary data.</text>
</comment>
<evidence type="ECO:0000256" key="1">
    <source>
        <dbReference type="ARBA" id="ARBA00004651"/>
    </source>
</evidence>
<evidence type="ECO:0000313" key="7">
    <source>
        <dbReference type="EMBL" id="MBB3930690.1"/>
    </source>
</evidence>
<keyword evidence="4" id="KW-0812">Transmembrane</keyword>
<keyword evidence="8" id="KW-1185">Reference proteome</keyword>
<dbReference type="AlphaFoldDB" id="A0A840AKB4"/>
<comment type="similarity">
    <text evidence="2">Belongs to the CPA3 antiporters (TC 2.A.63) subunit E family.</text>
</comment>
<evidence type="ECO:0000256" key="3">
    <source>
        <dbReference type="ARBA" id="ARBA00022475"/>
    </source>
</evidence>
<dbReference type="PANTHER" id="PTHR34584">
    <property type="entry name" value="NA(+)/H(+) ANTIPORTER SUBUNIT E1"/>
    <property type="match status" value="1"/>
</dbReference>
<comment type="subcellular location">
    <subcellularLocation>
        <location evidence="1">Cell membrane</location>
        <topology evidence="1">Multi-pass membrane protein</topology>
    </subcellularLocation>
</comment>
<dbReference type="GO" id="GO:0008324">
    <property type="term" value="F:monoatomic cation transmembrane transporter activity"/>
    <property type="evidence" value="ECO:0007669"/>
    <property type="project" value="InterPro"/>
</dbReference>
<evidence type="ECO:0000313" key="8">
    <source>
        <dbReference type="Proteomes" id="UP000553963"/>
    </source>
</evidence>
<keyword evidence="3" id="KW-1003">Cell membrane</keyword>
<dbReference type="Pfam" id="PF01899">
    <property type="entry name" value="MNHE"/>
    <property type="match status" value="1"/>
</dbReference>
<evidence type="ECO:0000256" key="2">
    <source>
        <dbReference type="ARBA" id="ARBA00006228"/>
    </source>
</evidence>
<evidence type="ECO:0000256" key="4">
    <source>
        <dbReference type="ARBA" id="ARBA00022692"/>
    </source>
</evidence>
<dbReference type="RefSeq" id="WP_183398323.1">
    <property type="nucleotide sequence ID" value="NZ_JACIDS010000002.1"/>
</dbReference>
<protein>
    <submittedName>
        <fullName evidence="7">Multicomponent Na+:H+ antiporter subunit E</fullName>
    </submittedName>
</protein>
<name>A0A840AKB4_9HYPH</name>
<dbReference type="PIRSF" id="PIRSF019239">
    <property type="entry name" value="MrpE"/>
    <property type="match status" value="1"/>
</dbReference>
<gene>
    <name evidence="7" type="ORF">GGR25_001729</name>
</gene>
<keyword evidence="5" id="KW-1133">Transmembrane helix</keyword>
<dbReference type="GO" id="GO:0005886">
    <property type="term" value="C:plasma membrane"/>
    <property type="evidence" value="ECO:0007669"/>
    <property type="project" value="UniProtKB-SubCell"/>
</dbReference>
<dbReference type="InterPro" id="IPR002758">
    <property type="entry name" value="Cation_antiport_E"/>
</dbReference>
<organism evidence="7 8">
    <name type="scientific">Kaistia hirudinis</name>
    <dbReference type="NCBI Taxonomy" id="1293440"/>
    <lineage>
        <taxon>Bacteria</taxon>
        <taxon>Pseudomonadati</taxon>
        <taxon>Pseudomonadota</taxon>
        <taxon>Alphaproteobacteria</taxon>
        <taxon>Hyphomicrobiales</taxon>
        <taxon>Kaistiaceae</taxon>
        <taxon>Kaistia</taxon>
    </lineage>
</organism>
<dbReference type="Proteomes" id="UP000553963">
    <property type="component" value="Unassembled WGS sequence"/>
</dbReference>
<sequence length="161" mass="17324">MLRTVSLALFLFAFWLLLSGHYTLWLVGAGAIVSVVLALAGRALGFADGEGHPVERLPAGFGYWPWLALEIIRSSLQVARVVIDPRLPIAPRLFEVKCGPKTAVGIATYANSITLTPGTVTVGIDRERGVLSVHALTADGRKGVEEGEMDRRIQAFEGRSA</sequence>
<dbReference type="PANTHER" id="PTHR34584:SF1">
    <property type="entry name" value="NA(+)_H(+) ANTIPORTER SUBUNIT E1"/>
    <property type="match status" value="1"/>
</dbReference>
<accession>A0A840AKB4</accession>
<reference evidence="7 8" key="1">
    <citation type="submission" date="2020-08" db="EMBL/GenBank/DDBJ databases">
        <title>Genomic Encyclopedia of Type Strains, Phase IV (KMG-IV): sequencing the most valuable type-strain genomes for metagenomic binning, comparative biology and taxonomic classification.</title>
        <authorList>
            <person name="Goeker M."/>
        </authorList>
    </citation>
    <scope>NUCLEOTIDE SEQUENCE [LARGE SCALE GENOMIC DNA]</scope>
    <source>
        <strain evidence="7 8">DSM 25966</strain>
    </source>
</reference>
<evidence type="ECO:0000256" key="5">
    <source>
        <dbReference type="ARBA" id="ARBA00022989"/>
    </source>
</evidence>
<proteinExistence type="inferred from homology"/>